<dbReference type="Pfam" id="PF13231">
    <property type="entry name" value="PMT_2"/>
    <property type="match status" value="1"/>
</dbReference>
<feature type="transmembrane region" description="Helical" evidence="8">
    <location>
        <begin position="5"/>
        <end position="24"/>
    </location>
</feature>
<evidence type="ECO:0000256" key="3">
    <source>
        <dbReference type="ARBA" id="ARBA00022676"/>
    </source>
</evidence>
<dbReference type="PANTHER" id="PTHR33908">
    <property type="entry name" value="MANNOSYLTRANSFERASE YKCB-RELATED"/>
    <property type="match status" value="1"/>
</dbReference>
<feature type="transmembrane region" description="Helical" evidence="8">
    <location>
        <begin position="401"/>
        <end position="419"/>
    </location>
</feature>
<dbReference type="GO" id="GO:0010041">
    <property type="term" value="P:response to iron(III) ion"/>
    <property type="evidence" value="ECO:0007669"/>
    <property type="project" value="TreeGrafter"/>
</dbReference>
<gene>
    <name evidence="10" type="ORF">M23134_07912</name>
</gene>
<keyword evidence="11" id="KW-1185">Reference proteome</keyword>
<dbReference type="eggNOG" id="COG1807">
    <property type="taxonomic scope" value="Bacteria"/>
</dbReference>
<evidence type="ECO:0000313" key="10">
    <source>
        <dbReference type="EMBL" id="EAY28814.1"/>
    </source>
</evidence>
<evidence type="ECO:0000256" key="8">
    <source>
        <dbReference type="SAM" id="Phobius"/>
    </source>
</evidence>
<evidence type="ECO:0000256" key="5">
    <source>
        <dbReference type="ARBA" id="ARBA00022692"/>
    </source>
</evidence>
<evidence type="ECO:0000256" key="4">
    <source>
        <dbReference type="ARBA" id="ARBA00022679"/>
    </source>
</evidence>
<dbReference type="OrthoDB" id="9178203at2"/>
<feature type="domain" description="Glycosyltransferase RgtA/B/C/D-like" evidence="9">
    <location>
        <begin position="59"/>
        <end position="217"/>
    </location>
</feature>
<feature type="transmembrane region" description="Helical" evidence="8">
    <location>
        <begin position="159"/>
        <end position="191"/>
    </location>
</feature>
<accession>A1ZLR0</accession>
<dbReference type="PANTHER" id="PTHR33908:SF3">
    <property type="entry name" value="UNDECAPRENYL PHOSPHATE-ALPHA-4-AMINO-4-DEOXY-L-ARABINOSE ARABINOSYL TRANSFERASE"/>
    <property type="match status" value="1"/>
</dbReference>
<dbReference type="GO" id="GO:0004169">
    <property type="term" value="F:dolichyl-phosphate-mannose-protein mannosyltransferase activity"/>
    <property type="evidence" value="ECO:0007669"/>
    <property type="project" value="UniProtKB-EC"/>
</dbReference>
<evidence type="ECO:0000259" key="9">
    <source>
        <dbReference type="Pfam" id="PF13231"/>
    </source>
</evidence>
<feature type="transmembrane region" description="Helical" evidence="8">
    <location>
        <begin position="376"/>
        <end position="395"/>
    </location>
</feature>
<evidence type="ECO:0000256" key="7">
    <source>
        <dbReference type="ARBA" id="ARBA00023136"/>
    </source>
</evidence>
<comment type="subcellular location">
    <subcellularLocation>
        <location evidence="1">Cell membrane</location>
        <topology evidence="1">Multi-pass membrane protein</topology>
    </subcellularLocation>
</comment>
<organism evidence="10 11">
    <name type="scientific">Microscilla marina ATCC 23134</name>
    <dbReference type="NCBI Taxonomy" id="313606"/>
    <lineage>
        <taxon>Bacteria</taxon>
        <taxon>Pseudomonadati</taxon>
        <taxon>Bacteroidota</taxon>
        <taxon>Cytophagia</taxon>
        <taxon>Cytophagales</taxon>
        <taxon>Microscillaceae</taxon>
        <taxon>Microscilla</taxon>
    </lineage>
</organism>
<sequence length="572" mass="65834">MIKKYINYLPFVGIGIVYIAGAFLDVMDIDASQYAAMSKEMMETGEYLQVKERSQDYLDKPPLLFWVSALFFKLFGVSNFVFRIVPIIASFIGFYATYRLGKLYYNTRIGYLAALVLASCQAMFLMNHDIRTDTMLTAATIFAIWQIAEFNEYKKWLNLILGFVGIGIAMLAKGPIGLMVPVLAFSVHFILKRSWASFFRWQWLVGLVIVALMLLPMSIGLYMQFDANPAYANHPDKSSGLYFYFWKQSFGRLTGENTFASNDAQNPPIYFLAQNFLWSFLPWVLIFVPALFQNIRQLFRQKFKISNNNKHKQLPEGITTGGFVLPFLALSLSSYQLPHYTFVVFPLAAIIQARYLHKVLYEPAYRSKWMRVNMGLQIFTIIILWALAIILSTWAFPLQNILTWGVAIAALAVSVYFLITRKNAFQALIMPSLMTIMGVNFLMNAHVYRNLFEYQTGSVISKYVAQTREIKLNRFYVFGQDLHFGSLDFYRSGFTKDLVNSKDLLDLAKEGTCWIYTNEKGLAEIKNLRQKTTVIKKLKKFPVSMITLPFLNPELRDKEVTKVFLVKFSLTK</sequence>
<dbReference type="InterPro" id="IPR038731">
    <property type="entry name" value="RgtA/B/C-like"/>
</dbReference>
<dbReference type="Proteomes" id="UP000004095">
    <property type="component" value="Unassembled WGS sequence"/>
</dbReference>
<evidence type="ECO:0000313" key="11">
    <source>
        <dbReference type="Proteomes" id="UP000004095"/>
    </source>
</evidence>
<feature type="transmembrane region" description="Helical" evidence="8">
    <location>
        <begin position="313"/>
        <end position="331"/>
    </location>
</feature>
<keyword evidence="5 8" id="KW-0812">Transmembrane</keyword>
<name>A1ZLR0_MICM2</name>
<dbReference type="GO" id="GO:0016763">
    <property type="term" value="F:pentosyltransferase activity"/>
    <property type="evidence" value="ECO:0007669"/>
    <property type="project" value="TreeGrafter"/>
</dbReference>
<dbReference type="GO" id="GO:0009103">
    <property type="term" value="P:lipopolysaccharide biosynthetic process"/>
    <property type="evidence" value="ECO:0007669"/>
    <property type="project" value="UniProtKB-ARBA"/>
</dbReference>
<feature type="transmembrane region" description="Helical" evidence="8">
    <location>
        <begin position="63"/>
        <end position="96"/>
    </location>
</feature>
<feature type="transmembrane region" description="Helical" evidence="8">
    <location>
        <begin position="337"/>
        <end position="356"/>
    </location>
</feature>
<reference evidence="10 11" key="1">
    <citation type="submission" date="2007-01" db="EMBL/GenBank/DDBJ databases">
        <authorList>
            <person name="Haygood M."/>
            <person name="Podell S."/>
            <person name="Anderson C."/>
            <person name="Hopkinson B."/>
            <person name="Roe K."/>
            <person name="Barbeau K."/>
            <person name="Gaasterland T."/>
            <person name="Ferriera S."/>
            <person name="Johnson J."/>
            <person name="Kravitz S."/>
            <person name="Beeson K."/>
            <person name="Sutton G."/>
            <person name="Rogers Y.-H."/>
            <person name="Friedman R."/>
            <person name="Frazier M."/>
            <person name="Venter J.C."/>
        </authorList>
    </citation>
    <scope>NUCLEOTIDE SEQUENCE [LARGE SCALE GENOMIC DNA]</scope>
    <source>
        <strain evidence="10 11">ATCC 23134</strain>
    </source>
</reference>
<proteinExistence type="predicted"/>
<comment type="caution">
    <text evidence="10">The sequence shown here is derived from an EMBL/GenBank/DDBJ whole genome shotgun (WGS) entry which is preliminary data.</text>
</comment>
<feature type="transmembrane region" description="Helical" evidence="8">
    <location>
        <begin position="108"/>
        <end position="126"/>
    </location>
</feature>
<keyword evidence="6 8" id="KW-1133">Transmembrane helix</keyword>
<evidence type="ECO:0000256" key="2">
    <source>
        <dbReference type="ARBA" id="ARBA00022475"/>
    </source>
</evidence>
<dbReference type="AlphaFoldDB" id="A1ZLR0"/>
<dbReference type="GO" id="GO:0005886">
    <property type="term" value="C:plasma membrane"/>
    <property type="evidence" value="ECO:0007669"/>
    <property type="project" value="UniProtKB-SubCell"/>
</dbReference>
<dbReference type="RefSeq" id="WP_002697607.1">
    <property type="nucleotide sequence ID" value="NZ_AAWS01000014.1"/>
</dbReference>
<keyword evidence="2" id="KW-1003">Cell membrane</keyword>
<keyword evidence="7 8" id="KW-0472">Membrane</keyword>
<dbReference type="EMBL" id="AAWS01000014">
    <property type="protein sequence ID" value="EAY28814.1"/>
    <property type="molecule type" value="Genomic_DNA"/>
</dbReference>
<protein>
    <submittedName>
        <fullName evidence="10">Dolichyl-phosphate-mannose-protein mannosyltransferase</fullName>
        <ecNumber evidence="10">2.4.1.109</ecNumber>
    </submittedName>
</protein>
<evidence type="ECO:0000256" key="1">
    <source>
        <dbReference type="ARBA" id="ARBA00004651"/>
    </source>
</evidence>
<feature type="transmembrane region" description="Helical" evidence="8">
    <location>
        <begin position="424"/>
        <end position="443"/>
    </location>
</feature>
<keyword evidence="4 10" id="KW-0808">Transferase</keyword>
<feature type="transmembrane region" description="Helical" evidence="8">
    <location>
        <begin position="203"/>
        <end position="225"/>
    </location>
</feature>
<dbReference type="EC" id="2.4.1.109" evidence="10"/>
<dbReference type="InterPro" id="IPR050297">
    <property type="entry name" value="LipidA_mod_glycosyltrf_83"/>
</dbReference>
<evidence type="ECO:0000256" key="6">
    <source>
        <dbReference type="ARBA" id="ARBA00022989"/>
    </source>
</evidence>
<keyword evidence="3 10" id="KW-0328">Glycosyltransferase</keyword>
<feature type="transmembrane region" description="Helical" evidence="8">
    <location>
        <begin position="269"/>
        <end position="292"/>
    </location>
</feature>